<dbReference type="PROSITE" id="PS51123">
    <property type="entry name" value="OMPA_2"/>
    <property type="match status" value="1"/>
</dbReference>
<comment type="caution">
    <text evidence="8">The sequence shown here is derived from an EMBL/GenBank/DDBJ whole genome shotgun (WGS) entry which is preliminary data.</text>
</comment>
<gene>
    <name evidence="8" type="ORF">C1704_07575</name>
</gene>
<keyword evidence="9" id="KW-1185">Reference proteome</keyword>
<keyword evidence="3" id="KW-0998">Cell outer membrane</keyword>
<name>A0A2S5SVQ2_9BURK</name>
<dbReference type="SUPFAM" id="SSF103088">
    <property type="entry name" value="OmpA-like"/>
    <property type="match status" value="1"/>
</dbReference>
<dbReference type="GO" id="GO:0009279">
    <property type="term" value="C:cell outer membrane"/>
    <property type="evidence" value="ECO:0007669"/>
    <property type="project" value="UniProtKB-SubCell"/>
</dbReference>
<evidence type="ECO:0000313" key="8">
    <source>
        <dbReference type="EMBL" id="PPE66833.1"/>
    </source>
</evidence>
<feature type="chain" id="PRO_5015714119" description="OmpA-like domain-containing protein" evidence="6">
    <location>
        <begin position="19"/>
        <end position="201"/>
    </location>
</feature>
<evidence type="ECO:0000256" key="5">
    <source>
        <dbReference type="SAM" id="MobiDB-lite"/>
    </source>
</evidence>
<dbReference type="CDD" id="cd07185">
    <property type="entry name" value="OmpA_C-like"/>
    <property type="match status" value="1"/>
</dbReference>
<dbReference type="InterPro" id="IPR036737">
    <property type="entry name" value="OmpA-like_sf"/>
</dbReference>
<evidence type="ECO:0000256" key="4">
    <source>
        <dbReference type="PROSITE-ProRule" id="PRU00473"/>
    </source>
</evidence>
<organism evidence="8 9">
    <name type="scientific">Caldimonas caldifontis</name>
    <dbReference type="NCBI Taxonomy" id="1452508"/>
    <lineage>
        <taxon>Bacteria</taxon>
        <taxon>Pseudomonadati</taxon>
        <taxon>Pseudomonadota</taxon>
        <taxon>Betaproteobacteria</taxon>
        <taxon>Burkholderiales</taxon>
        <taxon>Sphaerotilaceae</taxon>
        <taxon>Caldimonas</taxon>
    </lineage>
</organism>
<dbReference type="PANTHER" id="PTHR30329:SF21">
    <property type="entry name" value="LIPOPROTEIN YIAD-RELATED"/>
    <property type="match status" value="1"/>
</dbReference>
<dbReference type="Pfam" id="PF00691">
    <property type="entry name" value="OmpA"/>
    <property type="match status" value="1"/>
</dbReference>
<comment type="subcellular location">
    <subcellularLocation>
        <location evidence="1">Cell outer membrane</location>
    </subcellularLocation>
</comment>
<dbReference type="OrthoDB" id="9782229at2"/>
<dbReference type="InterPro" id="IPR006664">
    <property type="entry name" value="OMP_bac"/>
</dbReference>
<keyword evidence="2 4" id="KW-0472">Membrane</keyword>
<dbReference type="PRINTS" id="PR01021">
    <property type="entry name" value="OMPADOMAIN"/>
</dbReference>
<evidence type="ECO:0000256" key="2">
    <source>
        <dbReference type="ARBA" id="ARBA00023136"/>
    </source>
</evidence>
<dbReference type="PRINTS" id="PR01023">
    <property type="entry name" value="NAFLGMOTY"/>
</dbReference>
<proteinExistence type="predicted"/>
<dbReference type="EMBL" id="PSNX01000005">
    <property type="protein sequence ID" value="PPE66833.1"/>
    <property type="molecule type" value="Genomic_DNA"/>
</dbReference>
<feature type="signal peptide" evidence="6">
    <location>
        <begin position="1"/>
        <end position="18"/>
    </location>
</feature>
<dbReference type="AlphaFoldDB" id="A0A2S5SVQ2"/>
<dbReference type="InterPro" id="IPR006665">
    <property type="entry name" value="OmpA-like"/>
</dbReference>
<keyword evidence="6" id="KW-0732">Signal</keyword>
<evidence type="ECO:0000259" key="7">
    <source>
        <dbReference type="PROSITE" id="PS51123"/>
    </source>
</evidence>
<dbReference type="PANTHER" id="PTHR30329">
    <property type="entry name" value="STATOR ELEMENT OF FLAGELLAR MOTOR COMPLEX"/>
    <property type="match status" value="1"/>
</dbReference>
<evidence type="ECO:0000256" key="6">
    <source>
        <dbReference type="SAM" id="SignalP"/>
    </source>
</evidence>
<feature type="domain" description="OmpA-like" evidence="7">
    <location>
        <begin position="83"/>
        <end position="200"/>
    </location>
</feature>
<evidence type="ECO:0000256" key="3">
    <source>
        <dbReference type="ARBA" id="ARBA00023237"/>
    </source>
</evidence>
<dbReference type="RefSeq" id="WP_104302131.1">
    <property type="nucleotide sequence ID" value="NZ_PSNX01000005.1"/>
</dbReference>
<sequence length="201" mass="20961">MPEASLLRWALALSAALAAGCETAPPPAPSEPAPSTSTAPAPPPAPAVSVIDGHAWTAGMEALAQRLLGVARAGQVTVQRTEDNRLLVRATGDSAFESGRTAVTAGFRQTLDLVASALTEAPDTRVQIVGHTDSRGSDALNNRLSKERAESTRDYLIARGIAFERLRAEGRGKAEPVADNATPEGRALNRRVDLLISAPAP</sequence>
<dbReference type="Gene3D" id="3.30.1330.60">
    <property type="entry name" value="OmpA-like domain"/>
    <property type="match status" value="1"/>
</dbReference>
<evidence type="ECO:0000313" key="9">
    <source>
        <dbReference type="Proteomes" id="UP000238605"/>
    </source>
</evidence>
<feature type="region of interest" description="Disordered" evidence="5">
    <location>
        <begin position="22"/>
        <end position="46"/>
    </location>
</feature>
<dbReference type="InterPro" id="IPR050330">
    <property type="entry name" value="Bact_OuterMem_StrucFunc"/>
</dbReference>
<evidence type="ECO:0000256" key="1">
    <source>
        <dbReference type="ARBA" id="ARBA00004442"/>
    </source>
</evidence>
<protein>
    <recommendedName>
        <fullName evidence="7">OmpA-like domain-containing protein</fullName>
    </recommendedName>
</protein>
<reference evidence="8 9" key="1">
    <citation type="submission" date="2018-02" db="EMBL/GenBank/DDBJ databases">
        <title>Reclassifiation of [Polyangium] brachysporum DSM 7029 as Guopingzhaonella breviflexa gen. nov., sp. nov., a member of the family Comamonadaceae.</title>
        <authorList>
            <person name="Tang B."/>
        </authorList>
    </citation>
    <scope>NUCLEOTIDE SEQUENCE [LARGE SCALE GENOMIC DNA]</scope>
    <source>
        <strain evidence="8 9">BCRC 80649</strain>
    </source>
</reference>
<dbReference type="Proteomes" id="UP000238605">
    <property type="component" value="Unassembled WGS sequence"/>
</dbReference>
<accession>A0A2S5SVQ2</accession>